<sequence length="129" mass="14581">MRHLRPVDGITIQQDYLIHDAKKAVIALDEANYRAPSRKKIRVVGEGGYAVLKLGAYTMYQSGYISEHDLKIADKLAFVLAGGRVPAGTWVTEEYLLDLEREAFLSLVGEPKSQERMRYMLTKGKPLRN</sequence>
<dbReference type="EMBL" id="BOQE01000001">
    <property type="protein sequence ID" value="GIM44901.1"/>
    <property type="molecule type" value="Genomic_DNA"/>
</dbReference>
<reference evidence="1" key="1">
    <citation type="journal article" date="2023" name="Int. J. Syst. Evol. Microbiol.">
        <title>Collibacillus ludicampi gen. nov., sp. nov., a new soil bacterium of the family Alicyclobacillaceae.</title>
        <authorList>
            <person name="Jojima T."/>
            <person name="Ioku Y."/>
            <person name="Fukuta Y."/>
            <person name="Shirasaka N."/>
            <person name="Matsumura Y."/>
            <person name="Mori M."/>
        </authorList>
    </citation>
    <scope>NUCLEOTIDE SEQUENCE</scope>
    <source>
        <strain evidence="1">TP075</strain>
    </source>
</reference>
<gene>
    <name evidence="1" type="ORF">DNHGIG_04500</name>
</gene>
<accession>A0AAV4LAT2</accession>
<evidence type="ECO:0000313" key="2">
    <source>
        <dbReference type="Proteomes" id="UP001057291"/>
    </source>
</evidence>
<protein>
    <recommendedName>
        <fullName evidence="3">3-hydroxyacyl-CoA dehydrogenase</fullName>
    </recommendedName>
</protein>
<dbReference type="AlphaFoldDB" id="A0AAV4LAT2"/>
<organism evidence="1 2">
    <name type="scientific">Collibacillus ludicampi</name>
    <dbReference type="NCBI Taxonomy" id="2771369"/>
    <lineage>
        <taxon>Bacteria</taxon>
        <taxon>Bacillati</taxon>
        <taxon>Bacillota</taxon>
        <taxon>Bacilli</taxon>
        <taxon>Bacillales</taxon>
        <taxon>Alicyclobacillaceae</taxon>
        <taxon>Collibacillus</taxon>
    </lineage>
</organism>
<evidence type="ECO:0000313" key="1">
    <source>
        <dbReference type="EMBL" id="GIM44901.1"/>
    </source>
</evidence>
<evidence type="ECO:0008006" key="3">
    <source>
        <dbReference type="Google" id="ProtNLM"/>
    </source>
</evidence>
<dbReference type="Proteomes" id="UP001057291">
    <property type="component" value="Unassembled WGS sequence"/>
</dbReference>
<comment type="caution">
    <text evidence="1">The sequence shown here is derived from an EMBL/GenBank/DDBJ whole genome shotgun (WGS) entry which is preliminary data.</text>
</comment>
<keyword evidence="2" id="KW-1185">Reference proteome</keyword>
<name>A0AAV4LAT2_9BACL</name>
<proteinExistence type="predicted"/>